<keyword evidence="3" id="KW-0238">DNA-binding</keyword>
<proteinExistence type="predicted"/>
<feature type="compositionally biased region" description="Basic and acidic residues" evidence="6">
    <location>
        <begin position="300"/>
        <end position="314"/>
    </location>
</feature>
<evidence type="ECO:0000256" key="2">
    <source>
        <dbReference type="ARBA" id="ARBA00023015"/>
    </source>
</evidence>
<keyword evidence="9" id="KW-1185">Reference proteome</keyword>
<keyword evidence="5" id="KW-0539">Nucleus</keyword>
<dbReference type="PROSITE" id="PS50982">
    <property type="entry name" value="MBD"/>
    <property type="match status" value="1"/>
</dbReference>
<dbReference type="Pfam" id="PF01429">
    <property type="entry name" value="MBD"/>
    <property type="match status" value="1"/>
</dbReference>
<sequence length="388" mass="43056">MENEVTLQNKEHLQNPVEGSKDEVSVQLPAPPSWKKLFSPKKGGAPRKNDIIFIAPTGEEISNKKQLEQYLKSHPGDISVSDFDWSTGETPRRSTRISEKAKATPPQEEPPRKRARKSPGSKKKENKETEKSEGVKETEIKDAEMSEKENAETEKEKENSKDEELNKEDETKQKELETAKGEEPKSEDEKEEKEIETAKDEEPKKEDETKDKEIETNKGEEAKKEGVESKETKQKNTAGEETLQDNKEDTGIKNACGSATETNNGQVNTDDGKKVEDHGHENVQNQEVATAGAKVALEVGQDKGENGPQTESEKAIDSCCMKQKMANLGITKENGVADQENCRGTGRTPASEGTVTENEDTHKHDGKLDIQVENRGNENESEVTAISK</sequence>
<evidence type="ECO:0000256" key="5">
    <source>
        <dbReference type="ARBA" id="ARBA00023242"/>
    </source>
</evidence>
<feature type="region of interest" description="Disordered" evidence="6">
    <location>
        <begin position="66"/>
        <end position="314"/>
    </location>
</feature>
<dbReference type="SUPFAM" id="SSF54171">
    <property type="entry name" value="DNA-binding domain"/>
    <property type="match status" value="1"/>
</dbReference>
<protein>
    <recommendedName>
        <fullName evidence="7">MBD domain-containing protein</fullName>
    </recommendedName>
</protein>
<comment type="subcellular location">
    <subcellularLocation>
        <location evidence="1">Nucleus</location>
    </subcellularLocation>
</comment>
<feature type="compositionally biased region" description="Basic and acidic residues" evidence="6">
    <location>
        <begin position="270"/>
        <end position="281"/>
    </location>
</feature>
<evidence type="ECO:0000256" key="4">
    <source>
        <dbReference type="ARBA" id="ARBA00023163"/>
    </source>
</evidence>
<evidence type="ECO:0000259" key="7">
    <source>
        <dbReference type="PROSITE" id="PS50982"/>
    </source>
</evidence>
<organism evidence="8 9">
    <name type="scientific">Citrullus colocynthis</name>
    <name type="common">colocynth</name>
    <dbReference type="NCBI Taxonomy" id="252529"/>
    <lineage>
        <taxon>Eukaryota</taxon>
        <taxon>Viridiplantae</taxon>
        <taxon>Streptophyta</taxon>
        <taxon>Embryophyta</taxon>
        <taxon>Tracheophyta</taxon>
        <taxon>Spermatophyta</taxon>
        <taxon>Magnoliopsida</taxon>
        <taxon>eudicotyledons</taxon>
        <taxon>Gunneridae</taxon>
        <taxon>Pentapetalae</taxon>
        <taxon>rosids</taxon>
        <taxon>fabids</taxon>
        <taxon>Cucurbitales</taxon>
        <taxon>Cucurbitaceae</taxon>
        <taxon>Benincaseae</taxon>
        <taxon>Citrullus</taxon>
    </lineage>
</organism>
<feature type="compositionally biased region" description="Basic and acidic residues" evidence="6">
    <location>
        <begin position="359"/>
        <end position="378"/>
    </location>
</feature>
<reference evidence="8 9" key="1">
    <citation type="submission" date="2024-03" db="EMBL/GenBank/DDBJ databases">
        <authorList>
            <person name="Gkanogiannis A."/>
            <person name="Becerra Lopez-Lavalle L."/>
        </authorList>
    </citation>
    <scope>NUCLEOTIDE SEQUENCE [LARGE SCALE GENOMIC DNA]</scope>
</reference>
<evidence type="ECO:0000256" key="3">
    <source>
        <dbReference type="ARBA" id="ARBA00023125"/>
    </source>
</evidence>
<feature type="region of interest" description="Disordered" evidence="6">
    <location>
        <begin position="1"/>
        <end position="49"/>
    </location>
</feature>
<dbReference type="PANTHER" id="PTHR33729:SF12">
    <property type="entry name" value="MBD DOMAIN-CONTAINING PROTEIN"/>
    <property type="match status" value="1"/>
</dbReference>
<keyword evidence="2" id="KW-0805">Transcription regulation</keyword>
<feature type="compositionally biased region" description="Basic and acidic residues" evidence="6">
    <location>
        <begin position="90"/>
        <end position="102"/>
    </location>
</feature>
<dbReference type="PANTHER" id="PTHR33729">
    <property type="entry name" value="METHYL-CPG BINDING DOMAIN CONTAINING PROTEIN, EXPRESSED"/>
    <property type="match status" value="1"/>
</dbReference>
<feature type="compositionally biased region" description="Basic and acidic residues" evidence="6">
    <location>
        <begin position="9"/>
        <end position="24"/>
    </location>
</feature>
<dbReference type="SMART" id="SM00391">
    <property type="entry name" value="MBD"/>
    <property type="match status" value="1"/>
</dbReference>
<accession>A0ABP0XQG8</accession>
<dbReference type="InterPro" id="IPR001739">
    <property type="entry name" value="Methyl_CpG_DNA-bd"/>
</dbReference>
<keyword evidence="4" id="KW-0804">Transcription</keyword>
<evidence type="ECO:0000313" key="9">
    <source>
        <dbReference type="Proteomes" id="UP001642487"/>
    </source>
</evidence>
<dbReference type="InterPro" id="IPR039622">
    <property type="entry name" value="MBD10/11"/>
</dbReference>
<evidence type="ECO:0000256" key="6">
    <source>
        <dbReference type="SAM" id="MobiDB-lite"/>
    </source>
</evidence>
<feature type="region of interest" description="Disordered" evidence="6">
    <location>
        <begin position="331"/>
        <end position="388"/>
    </location>
</feature>
<dbReference type="Gene3D" id="3.30.890.10">
    <property type="entry name" value="Methyl-cpg-binding Protein 2, Chain A"/>
    <property type="match status" value="1"/>
</dbReference>
<feature type="domain" description="MBD" evidence="7">
    <location>
        <begin position="20"/>
        <end position="90"/>
    </location>
</feature>
<dbReference type="Proteomes" id="UP001642487">
    <property type="component" value="Chromosome 1"/>
</dbReference>
<evidence type="ECO:0000313" key="8">
    <source>
        <dbReference type="EMBL" id="CAK9310399.1"/>
    </source>
</evidence>
<feature type="compositionally biased region" description="Polar residues" evidence="6">
    <location>
        <begin position="257"/>
        <end position="269"/>
    </location>
</feature>
<evidence type="ECO:0000256" key="1">
    <source>
        <dbReference type="ARBA" id="ARBA00004123"/>
    </source>
</evidence>
<name>A0ABP0XQG8_9ROSI</name>
<feature type="compositionally biased region" description="Basic and acidic residues" evidence="6">
    <location>
        <begin position="122"/>
        <end position="234"/>
    </location>
</feature>
<dbReference type="InterPro" id="IPR016177">
    <property type="entry name" value="DNA-bd_dom_sf"/>
</dbReference>
<gene>
    <name evidence="8" type="ORF">CITCOLO1_LOCUS2022</name>
</gene>
<dbReference type="EMBL" id="OZ021735">
    <property type="protein sequence ID" value="CAK9310399.1"/>
    <property type="molecule type" value="Genomic_DNA"/>
</dbReference>